<reference evidence="15 16" key="1">
    <citation type="submission" date="2016-04" db="EMBL/GenBank/DDBJ databases">
        <title>Comparative Genomics and Epigenetics of Sporosarcina ureae.</title>
        <authorList>
            <person name="Oliver A.S."/>
            <person name="Cooper K.K."/>
        </authorList>
    </citation>
    <scope>NUCLEOTIDE SEQUENCE [LARGE SCALE GENOMIC DNA]</scope>
    <source>
        <strain evidence="15 16">S204</strain>
    </source>
</reference>
<dbReference type="Gene3D" id="1.10.10.1600">
    <property type="entry name" value="Bacterial DNA polymerase III alpha subunit, thumb domain"/>
    <property type="match status" value="1"/>
</dbReference>
<dbReference type="InterPro" id="IPR029460">
    <property type="entry name" value="DNAPol_HHH"/>
</dbReference>
<evidence type="ECO:0000256" key="1">
    <source>
        <dbReference type="ARBA" id="ARBA00004496"/>
    </source>
</evidence>
<sequence length="1022" mass="115731">MNLMYPQIVTGADLLRGIVKLDELAPLLQKRGASSAAIVNSKLYGVRSFSKMLTKYGIRPVIGLSVIVEVEDHEVLLYIYAQNEIGFSNLMKMSSAISTRVEEKLPLNWLQAYQEGCLIICAMTDSSWANARNIHVLQLLTEKVSRASIFIGISRPGGGAHPDEEAIIQLSEDCQLLIAACQETRFLHKEDFQAYEVATAIRKGYKLNDSKKPPNRYRQAYLPEREEFTKWFNDYPEWLQTTENMMNSCDVVIQKEDFLLPQFPVEDGKMPIDLLEENCRTGLQQRFEKLSSEYEQRLLYELSIIEQMGFTDYFLIVEDYVRYAKTEGILVGPGRGSSAGSLVAFALGITEVDPIKYGLLFERFLNPERLTMPDIDIDFADHRRTEVVNYVANTYGKQYVAQIITFGTLSTKAVARNVARVLDFTPEEVRFMSNELNSGQSFKETVRQSKKLRDWIQVEPRREAWQQAAARLEDLPRNASTHAAGVVLAAKPLVHYVPLQIGSDDVFLTQWAMKDVEEVGLLKMDFLGLRNLTLLDRIRAMIQYNKTQVIDFEQIPLNDQETYKIFKAGDTTGIFQFESPGMRRALRTIQPDNFKDIYSVNALYRPGPMEFIPLYSRRKNGQEPTVYDIPELEPILAETYGIIIYQEQIMKIAVNIAGFTMAEADLLRRAISKKNQQVLEEERQHFIAGARKKGFDQEKANNVYNLIVKFADYGFPKSHAVAYSLISYRLAFFKANEPTYFYAAFLSSLTGSKDKMTEVIREMKAKGIPILPPSVAKSRYSHTVEGNAVRLGLGAIKGVTFAFYQQLATAREKGSWSSMFDMALSLGADHFTEKAIIPLIKAGALDDFNQKRSVLLASIDAAHSHALFIGDDALSEQFLFNSQPKYTPGGTMDQMTMLGFEHETLGFYLSEHPVEQLKRNASSQIPSISSLFSLRQGTKVHCMGIILSIRRIRTKKGEAMAFLTLQDETEEISCTVFPKQYAQISVQLKEQAFVQISGSIDFRNQSVQLIVDQLLPLRLSGE</sequence>
<evidence type="ECO:0000259" key="10">
    <source>
        <dbReference type="Pfam" id="PF01336"/>
    </source>
</evidence>
<protein>
    <recommendedName>
        <fullName evidence="3">DNA-directed DNA polymerase</fullName>
        <ecNumber evidence="3">2.7.7.7</ecNumber>
    </recommendedName>
</protein>
<comment type="catalytic activity">
    <reaction evidence="9">
        <text>DNA(n) + a 2'-deoxyribonucleoside 5'-triphosphate = DNA(n+1) + diphosphate</text>
        <dbReference type="Rhea" id="RHEA:22508"/>
        <dbReference type="Rhea" id="RHEA-COMP:17339"/>
        <dbReference type="Rhea" id="RHEA-COMP:17340"/>
        <dbReference type="ChEBI" id="CHEBI:33019"/>
        <dbReference type="ChEBI" id="CHEBI:61560"/>
        <dbReference type="ChEBI" id="CHEBI:173112"/>
        <dbReference type="EC" id="2.7.7.7"/>
    </reaction>
</comment>
<dbReference type="InterPro" id="IPR041931">
    <property type="entry name" value="DNA_pol3_alpha_thumb_dom"/>
</dbReference>
<evidence type="ECO:0000313" key="16">
    <source>
        <dbReference type="Proteomes" id="UP000192486"/>
    </source>
</evidence>
<comment type="function">
    <text evidence="8">DNA polymerase III is a complex, multichain enzyme responsible for most of the replicative synthesis in bacteria. This DNA polymerase also exhibits 3' to 5' exonuclease activity. The alpha chain is the DNA polymerase.</text>
</comment>
<dbReference type="CDD" id="cd04485">
    <property type="entry name" value="DnaE_OBF"/>
    <property type="match status" value="1"/>
</dbReference>
<keyword evidence="4" id="KW-0808">Transferase</keyword>
<evidence type="ECO:0000256" key="2">
    <source>
        <dbReference type="ARBA" id="ARBA00009496"/>
    </source>
</evidence>
<keyword evidence="6" id="KW-0235">DNA replication</keyword>
<dbReference type="EC" id="2.7.7.7" evidence="3"/>
<comment type="subcellular location">
    <subcellularLocation>
        <location evidence="1">Cytoplasm</location>
    </subcellularLocation>
</comment>
<accession>A0ABM6JT57</accession>
<dbReference type="InterPro" id="IPR040982">
    <property type="entry name" value="DNA_pol3_finger"/>
</dbReference>
<evidence type="ECO:0000256" key="3">
    <source>
        <dbReference type="ARBA" id="ARBA00012417"/>
    </source>
</evidence>
<dbReference type="InterPro" id="IPR004365">
    <property type="entry name" value="NA-bd_OB_tRNA"/>
</dbReference>
<evidence type="ECO:0000256" key="4">
    <source>
        <dbReference type="ARBA" id="ARBA00022679"/>
    </source>
</evidence>
<dbReference type="Gene3D" id="1.10.150.870">
    <property type="match status" value="1"/>
</dbReference>
<dbReference type="PANTHER" id="PTHR32294">
    <property type="entry name" value="DNA POLYMERASE III SUBUNIT ALPHA"/>
    <property type="match status" value="1"/>
</dbReference>
<keyword evidence="5" id="KW-0548">Nucleotidyltransferase</keyword>
<keyword evidence="16" id="KW-1185">Reference proteome</keyword>
<dbReference type="RefSeq" id="WP_029052885.1">
    <property type="nucleotide sequence ID" value="NZ_CP015108.1"/>
</dbReference>
<organism evidence="15 16">
    <name type="scientific">Sporosarcina ureae</name>
    <dbReference type="NCBI Taxonomy" id="1571"/>
    <lineage>
        <taxon>Bacteria</taxon>
        <taxon>Bacillati</taxon>
        <taxon>Bacillota</taxon>
        <taxon>Bacilli</taxon>
        <taxon>Bacillales</taxon>
        <taxon>Caryophanaceae</taxon>
        <taxon>Sporosarcina</taxon>
    </lineage>
</organism>
<gene>
    <name evidence="15" type="ORF">SporoS204_03115</name>
</gene>
<dbReference type="InterPro" id="IPR011708">
    <property type="entry name" value="DNA_pol3_alpha_NTPase_dom"/>
</dbReference>
<dbReference type="InterPro" id="IPR004805">
    <property type="entry name" value="DnaE2/DnaE/PolC"/>
</dbReference>
<dbReference type="Pfam" id="PF02811">
    <property type="entry name" value="PHP"/>
    <property type="match status" value="1"/>
</dbReference>
<evidence type="ECO:0000256" key="8">
    <source>
        <dbReference type="ARBA" id="ARBA00025611"/>
    </source>
</evidence>
<dbReference type="Proteomes" id="UP000192486">
    <property type="component" value="Chromosome"/>
</dbReference>
<dbReference type="Gene3D" id="3.20.20.140">
    <property type="entry name" value="Metal-dependent hydrolases"/>
    <property type="match status" value="1"/>
</dbReference>
<dbReference type="Gene3D" id="2.40.50.140">
    <property type="entry name" value="Nucleic acid-binding proteins"/>
    <property type="match status" value="1"/>
</dbReference>
<evidence type="ECO:0000259" key="12">
    <source>
        <dbReference type="Pfam" id="PF07733"/>
    </source>
</evidence>
<feature type="domain" description="DNA polymerase helix-hairpin-helix motif" evidence="13">
    <location>
        <begin position="767"/>
        <end position="853"/>
    </location>
</feature>
<feature type="domain" description="PHP" evidence="11">
    <location>
        <begin position="14"/>
        <end position="121"/>
    </location>
</feature>
<dbReference type="InterPro" id="IPR004013">
    <property type="entry name" value="PHP_dom"/>
</dbReference>
<name>A0ABM6JT57_SPOUR</name>
<feature type="domain" description="DNA polymerase III alpha subunit finger" evidence="14">
    <location>
        <begin position="531"/>
        <end position="694"/>
    </location>
</feature>
<evidence type="ECO:0000313" key="15">
    <source>
        <dbReference type="EMBL" id="ARF13257.1"/>
    </source>
</evidence>
<evidence type="ECO:0000259" key="14">
    <source>
        <dbReference type="Pfam" id="PF17657"/>
    </source>
</evidence>
<dbReference type="Pfam" id="PF14579">
    <property type="entry name" value="HHH_6"/>
    <property type="match status" value="1"/>
</dbReference>
<evidence type="ECO:0000259" key="13">
    <source>
        <dbReference type="Pfam" id="PF14579"/>
    </source>
</evidence>
<evidence type="ECO:0000256" key="9">
    <source>
        <dbReference type="ARBA" id="ARBA00049244"/>
    </source>
</evidence>
<dbReference type="PANTHER" id="PTHR32294:SF0">
    <property type="entry name" value="DNA POLYMERASE III SUBUNIT ALPHA"/>
    <property type="match status" value="1"/>
</dbReference>
<dbReference type="Pfam" id="PF17657">
    <property type="entry name" value="DNA_pol3_finger"/>
    <property type="match status" value="1"/>
</dbReference>
<dbReference type="Pfam" id="PF01336">
    <property type="entry name" value="tRNA_anti-codon"/>
    <property type="match status" value="1"/>
</dbReference>
<evidence type="ECO:0000256" key="7">
    <source>
        <dbReference type="ARBA" id="ARBA00022932"/>
    </source>
</evidence>
<feature type="domain" description="OB" evidence="10">
    <location>
        <begin position="943"/>
        <end position="1016"/>
    </location>
</feature>
<feature type="domain" description="Bacterial DNA polymerase III alpha subunit NTPase" evidence="12">
    <location>
        <begin position="274"/>
        <end position="528"/>
    </location>
</feature>
<comment type="similarity">
    <text evidence="2">Belongs to the DNA polymerase type-C family. DnaE subfamily.</text>
</comment>
<dbReference type="Pfam" id="PF07733">
    <property type="entry name" value="DNA_pol3_alpha"/>
    <property type="match status" value="1"/>
</dbReference>
<proteinExistence type="inferred from homology"/>
<dbReference type="NCBIfam" id="TIGR00594">
    <property type="entry name" value="polc"/>
    <property type="match status" value="1"/>
</dbReference>
<evidence type="ECO:0000259" key="11">
    <source>
        <dbReference type="Pfam" id="PF02811"/>
    </source>
</evidence>
<dbReference type="EMBL" id="CP015108">
    <property type="protein sequence ID" value="ARF13257.1"/>
    <property type="molecule type" value="Genomic_DNA"/>
</dbReference>
<evidence type="ECO:0000256" key="5">
    <source>
        <dbReference type="ARBA" id="ARBA00022695"/>
    </source>
</evidence>
<keyword evidence="7" id="KW-0239">DNA-directed DNA polymerase</keyword>
<evidence type="ECO:0000256" key="6">
    <source>
        <dbReference type="ARBA" id="ARBA00022705"/>
    </source>
</evidence>
<dbReference type="InterPro" id="IPR012340">
    <property type="entry name" value="NA-bd_OB-fold"/>
</dbReference>